<reference evidence="13" key="1">
    <citation type="journal article" date="2016" name="Nature">
        <title>The genome of the seagrass Zostera marina reveals angiosperm adaptation to the sea.</title>
        <authorList>
            <person name="Olsen J.L."/>
            <person name="Rouze P."/>
            <person name="Verhelst B."/>
            <person name="Lin Y.-C."/>
            <person name="Bayer T."/>
            <person name="Collen J."/>
            <person name="Dattolo E."/>
            <person name="De Paoli E."/>
            <person name="Dittami S."/>
            <person name="Maumus F."/>
            <person name="Michel G."/>
            <person name="Kersting A."/>
            <person name="Lauritano C."/>
            <person name="Lohaus R."/>
            <person name="Toepel M."/>
            <person name="Tonon T."/>
            <person name="Vanneste K."/>
            <person name="Amirebrahimi M."/>
            <person name="Brakel J."/>
            <person name="Bostroem C."/>
            <person name="Chovatia M."/>
            <person name="Grimwood J."/>
            <person name="Jenkins J.W."/>
            <person name="Jueterbock A."/>
            <person name="Mraz A."/>
            <person name="Stam W.T."/>
            <person name="Tice H."/>
            <person name="Bornberg-Bauer E."/>
            <person name="Green P.J."/>
            <person name="Pearson G.A."/>
            <person name="Procaccini G."/>
            <person name="Duarte C.M."/>
            <person name="Schmutz J."/>
            <person name="Reusch T.B.H."/>
            <person name="Van de Peer Y."/>
        </authorList>
    </citation>
    <scope>NUCLEOTIDE SEQUENCE [LARGE SCALE GENOMIC DNA]</scope>
    <source>
        <strain evidence="13">cv. Finnish</strain>
    </source>
</reference>
<keyword evidence="3 10" id="KW-0732">Signal</keyword>
<dbReference type="InterPro" id="IPR041846">
    <property type="entry name" value="ENL_dom"/>
</dbReference>
<dbReference type="GO" id="GO:0012505">
    <property type="term" value="C:endomembrane system"/>
    <property type="evidence" value="ECO:0007669"/>
    <property type="project" value="UniProtKB-SubCell"/>
</dbReference>
<evidence type="ECO:0000256" key="10">
    <source>
        <dbReference type="SAM" id="SignalP"/>
    </source>
</evidence>
<dbReference type="Pfam" id="PF02298">
    <property type="entry name" value="Cu_bind_like"/>
    <property type="match status" value="1"/>
</dbReference>
<dbReference type="SUPFAM" id="SSF49503">
    <property type="entry name" value="Cupredoxins"/>
    <property type="match status" value="1"/>
</dbReference>
<dbReference type="PROSITE" id="PS51485">
    <property type="entry name" value="PHYTOCYANIN"/>
    <property type="match status" value="1"/>
</dbReference>
<feature type="signal peptide" evidence="10">
    <location>
        <begin position="1"/>
        <end position="23"/>
    </location>
</feature>
<dbReference type="AlphaFoldDB" id="A0A0K9PJJ8"/>
<evidence type="ECO:0000256" key="1">
    <source>
        <dbReference type="ARBA" id="ARBA00004589"/>
    </source>
</evidence>
<dbReference type="GO" id="GO:0098552">
    <property type="term" value="C:side of membrane"/>
    <property type="evidence" value="ECO:0007669"/>
    <property type="project" value="UniProtKB-KW"/>
</dbReference>
<evidence type="ECO:0000256" key="7">
    <source>
        <dbReference type="ARBA" id="ARBA00023288"/>
    </source>
</evidence>
<dbReference type="EMBL" id="LFYR01000839">
    <property type="protein sequence ID" value="KMZ68427.1"/>
    <property type="molecule type" value="Genomic_DNA"/>
</dbReference>
<evidence type="ECO:0000313" key="12">
    <source>
        <dbReference type="EMBL" id="KMZ68427.1"/>
    </source>
</evidence>
<feature type="chain" id="PRO_5005527780" description="Phytocyanin domain-containing protein" evidence="10">
    <location>
        <begin position="24"/>
        <end position="165"/>
    </location>
</feature>
<dbReference type="InterPro" id="IPR039391">
    <property type="entry name" value="Phytocyanin-like"/>
</dbReference>
<keyword evidence="5" id="KW-1015">Disulfide bond</keyword>
<evidence type="ECO:0000313" key="13">
    <source>
        <dbReference type="Proteomes" id="UP000036987"/>
    </source>
</evidence>
<comment type="subcellular location">
    <subcellularLocation>
        <location evidence="9">Endomembrane system</location>
        <topology evidence="9">Lipid-anchor</topology>
    </subcellularLocation>
    <subcellularLocation>
        <location evidence="1">Membrane</location>
        <topology evidence="1">Lipid-anchor</topology>
        <topology evidence="1">GPI-anchor</topology>
    </subcellularLocation>
</comment>
<evidence type="ECO:0000256" key="9">
    <source>
        <dbReference type="ARBA" id="ARBA00037868"/>
    </source>
</evidence>
<keyword evidence="13" id="KW-1185">Reference proteome</keyword>
<dbReference type="PANTHER" id="PTHR33021">
    <property type="entry name" value="BLUE COPPER PROTEIN"/>
    <property type="match status" value="1"/>
</dbReference>
<dbReference type="OrthoDB" id="1937044at2759"/>
<keyword evidence="2" id="KW-0336">GPI-anchor</keyword>
<gene>
    <name evidence="12" type="ORF">ZOSMA_23G00820</name>
</gene>
<evidence type="ECO:0000259" key="11">
    <source>
        <dbReference type="PROSITE" id="PS51485"/>
    </source>
</evidence>
<comment type="caution">
    <text evidence="12">The sequence shown here is derived from an EMBL/GenBank/DDBJ whole genome shotgun (WGS) entry which is preliminary data.</text>
</comment>
<evidence type="ECO:0000256" key="6">
    <source>
        <dbReference type="ARBA" id="ARBA00023180"/>
    </source>
</evidence>
<dbReference type="OMA" id="DYENCHT"/>
<evidence type="ECO:0000256" key="4">
    <source>
        <dbReference type="ARBA" id="ARBA00023136"/>
    </source>
</evidence>
<dbReference type="FunFam" id="2.60.40.420:FF:000010">
    <property type="entry name" value="Early nodulin-like protein 1"/>
    <property type="match status" value="1"/>
</dbReference>
<dbReference type="CDD" id="cd11019">
    <property type="entry name" value="OsENODL1_like"/>
    <property type="match status" value="1"/>
</dbReference>
<keyword evidence="7" id="KW-0449">Lipoprotein</keyword>
<dbReference type="PANTHER" id="PTHR33021:SF253">
    <property type="entry name" value="EARLY NODULIN-LIKE PROTEIN 9"/>
    <property type="match status" value="1"/>
</dbReference>
<protein>
    <recommendedName>
        <fullName evidence="11">Phytocyanin domain-containing protein</fullName>
    </recommendedName>
</protein>
<dbReference type="Proteomes" id="UP000036987">
    <property type="component" value="Unassembled WGS sequence"/>
</dbReference>
<sequence>MAIISLDKIVVCFLMVITPMASASQFTVGGSTGWAVPSDQSGMFYNNWASHLRFSIGDSLLFMCNSEKNSVLQVSKHDYENCHTSSPINSFDGSKVVVTLDHSGPYFFISGDEGNCQKKQAMHVVVLADRSDSGKTYTDTPASSAPMKAAGFLSSVGAFLGLALL</sequence>
<dbReference type="GO" id="GO:0005886">
    <property type="term" value="C:plasma membrane"/>
    <property type="evidence" value="ECO:0000318"/>
    <property type="project" value="GO_Central"/>
</dbReference>
<feature type="domain" description="Phytocyanin" evidence="11">
    <location>
        <begin position="24"/>
        <end position="128"/>
    </location>
</feature>
<proteinExistence type="inferred from homology"/>
<keyword evidence="4" id="KW-0472">Membrane</keyword>
<accession>A0A0K9PJJ8</accession>
<dbReference type="InterPro" id="IPR008972">
    <property type="entry name" value="Cupredoxin"/>
</dbReference>
<dbReference type="InterPro" id="IPR003245">
    <property type="entry name" value="Phytocyanin_dom"/>
</dbReference>
<name>A0A0K9PJJ8_ZOSMR</name>
<evidence type="ECO:0000256" key="2">
    <source>
        <dbReference type="ARBA" id="ARBA00022622"/>
    </source>
</evidence>
<evidence type="ECO:0000256" key="3">
    <source>
        <dbReference type="ARBA" id="ARBA00022729"/>
    </source>
</evidence>
<dbReference type="STRING" id="29655.A0A0K9PJJ8"/>
<dbReference type="Gene3D" id="2.60.40.420">
    <property type="entry name" value="Cupredoxins - blue copper proteins"/>
    <property type="match status" value="1"/>
</dbReference>
<comment type="similarity">
    <text evidence="8">Belongs to the early nodulin-like (ENODL) family.</text>
</comment>
<keyword evidence="6" id="KW-0325">Glycoprotein</keyword>
<evidence type="ECO:0000256" key="5">
    <source>
        <dbReference type="ARBA" id="ARBA00023157"/>
    </source>
</evidence>
<evidence type="ECO:0000256" key="8">
    <source>
        <dbReference type="ARBA" id="ARBA00035011"/>
    </source>
</evidence>
<dbReference type="GO" id="GO:0009055">
    <property type="term" value="F:electron transfer activity"/>
    <property type="evidence" value="ECO:0007669"/>
    <property type="project" value="InterPro"/>
</dbReference>
<organism evidence="12 13">
    <name type="scientific">Zostera marina</name>
    <name type="common">Eelgrass</name>
    <dbReference type="NCBI Taxonomy" id="29655"/>
    <lineage>
        <taxon>Eukaryota</taxon>
        <taxon>Viridiplantae</taxon>
        <taxon>Streptophyta</taxon>
        <taxon>Embryophyta</taxon>
        <taxon>Tracheophyta</taxon>
        <taxon>Spermatophyta</taxon>
        <taxon>Magnoliopsida</taxon>
        <taxon>Liliopsida</taxon>
        <taxon>Zosteraceae</taxon>
        <taxon>Zostera</taxon>
    </lineage>
</organism>